<dbReference type="EMBL" id="PKSL01000032">
    <property type="protein sequence ID" value="POW12318.1"/>
    <property type="molecule type" value="Genomic_DNA"/>
</dbReference>
<protein>
    <submittedName>
        <fullName evidence="3">Uncharacterized protein</fullName>
    </submittedName>
</protein>
<gene>
    <name evidence="3" type="ORF">PSTT_04568</name>
</gene>
<keyword evidence="2" id="KW-0732">Signal</keyword>
<accession>A0A2S4VS55</accession>
<feature type="region of interest" description="Disordered" evidence="1">
    <location>
        <begin position="545"/>
        <end position="703"/>
    </location>
</feature>
<dbReference type="Proteomes" id="UP000239156">
    <property type="component" value="Unassembled WGS sequence"/>
</dbReference>
<evidence type="ECO:0000256" key="1">
    <source>
        <dbReference type="SAM" id="MobiDB-lite"/>
    </source>
</evidence>
<feature type="region of interest" description="Disordered" evidence="1">
    <location>
        <begin position="152"/>
        <end position="241"/>
    </location>
</feature>
<feature type="compositionally biased region" description="Basic and acidic residues" evidence="1">
    <location>
        <begin position="471"/>
        <end position="504"/>
    </location>
</feature>
<feature type="signal peptide" evidence="2">
    <location>
        <begin position="1"/>
        <end position="21"/>
    </location>
</feature>
<feature type="compositionally biased region" description="Basic and acidic residues" evidence="1">
    <location>
        <begin position="399"/>
        <end position="411"/>
    </location>
</feature>
<feature type="compositionally biased region" description="Basic and acidic residues" evidence="1">
    <location>
        <begin position="174"/>
        <end position="189"/>
    </location>
</feature>
<comment type="caution">
    <text evidence="3">The sequence shown here is derived from an EMBL/GenBank/DDBJ whole genome shotgun (WGS) entry which is preliminary data.</text>
</comment>
<dbReference type="VEuPathDB" id="FungiDB:PSTT_04568"/>
<organism evidence="3 4">
    <name type="scientific">Puccinia striiformis</name>
    <dbReference type="NCBI Taxonomy" id="27350"/>
    <lineage>
        <taxon>Eukaryota</taxon>
        <taxon>Fungi</taxon>
        <taxon>Dikarya</taxon>
        <taxon>Basidiomycota</taxon>
        <taxon>Pucciniomycotina</taxon>
        <taxon>Pucciniomycetes</taxon>
        <taxon>Pucciniales</taxon>
        <taxon>Pucciniaceae</taxon>
        <taxon>Puccinia</taxon>
    </lineage>
</organism>
<feature type="region of interest" description="Disordered" evidence="1">
    <location>
        <begin position="471"/>
        <end position="518"/>
    </location>
</feature>
<feature type="compositionally biased region" description="Basic and acidic residues" evidence="1">
    <location>
        <begin position="653"/>
        <end position="684"/>
    </location>
</feature>
<feature type="compositionally biased region" description="Basic and acidic residues" evidence="1">
    <location>
        <begin position="581"/>
        <end position="612"/>
    </location>
</feature>
<feature type="region of interest" description="Disordered" evidence="1">
    <location>
        <begin position="86"/>
        <end position="112"/>
    </location>
</feature>
<feature type="chain" id="PRO_5015472224" evidence="2">
    <location>
        <begin position="22"/>
        <end position="821"/>
    </location>
</feature>
<feature type="compositionally biased region" description="Basic and acidic residues" evidence="1">
    <location>
        <begin position="618"/>
        <end position="636"/>
    </location>
</feature>
<reference evidence="3" key="1">
    <citation type="submission" date="2017-12" db="EMBL/GenBank/DDBJ databases">
        <title>Gene loss provides genomic basis for host adaptation in cereal stripe rust fungi.</title>
        <authorList>
            <person name="Xia C."/>
        </authorList>
    </citation>
    <scope>NUCLEOTIDE SEQUENCE [LARGE SCALE GENOMIC DNA]</scope>
    <source>
        <strain evidence="3">93-210</strain>
    </source>
</reference>
<proteinExistence type="predicted"/>
<evidence type="ECO:0000313" key="3">
    <source>
        <dbReference type="EMBL" id="POW12318.1"/>
    </source>
</evidence>
<feature type="compositionally biased region" description="Low complexity" evidence="1">
    <location>
        <begin position="273"/>
        <end position="283"/>
    </location>
</feature>
<feature type="non-terminal residue" evidence="3">
    <location>
        <position position="821"/>
    </location>
</feature>
<evidence type="ECO:0000313" key="4">
    <source>
        <dbReference type="Proteomes" id="UP000239156"/>
    </source>
</evidence>
<feature type="region of interest" description="Disordered" evidence="1">
    <location>
        <begin position="399"/>
        <end position="442"/>
    </location>
</feature>
<feature type="compositionally biased region" description="Pro residues" evidence="1">
    <location>
        <begin position="423"/>
        <end position="432"/>
    </location>
</feature>
<feature type="region of interest" description="Disordered" evidence="1">
    <location>
        <begin position="267"/>
        <end position="346"/>
    </location>
</feature>
<evidence type="ECO:0000256" key="2">
    <source>
        <dbReference type="SAM" id="SignalP"/>
    </source>
</evidence>
<dbReference type="VEuPathDB" id="FungiDB:PSHT_13673"/>
<keyword evidence="4" id="KW-1185">Reference proteome</keyword>
<name>A0A2S4VS55_9BASI</name>
<sequence length="821" mass="90171">MLRLSHLLITFYLLHQYGVSALPFSPGEALVKREIGSATSRCSHGHVLRKRMKILAGKGSEFNVLAFHPAETASGVGLRDAHELSSMRGAEPREPTPITMTTEDKPPGSTDEQWRAGILKTMAQYPIKRFFQRFQRNPHDEAELAAAAKTDEDLAGGSGTEVHPRQVAPAAPDGHVREPGHGGDDRASKPLDPPEAPTAETPPTKAGSDLSIPSESTGEGVVRGSEPIDPAPLDNKTPEDVRAFLNDPEYYPSLLSIAEHRGLLEDPSRELYPAGQAAPAAAGKSEGRSGRSGAETPPRHEAPKAEIPPTKAGSDPSIPPESTGEAKPLDLPEAPAGGASNERPKDCKLADYSSLDIEIFPVQMDGGWRLTMGFQLITLLANWLEDERQRRRQLKQKELADERRLEDERNRQAPVGDTDQRGNPPPSDPSAPPGSTGEGELENSIPARFSKIHCPNLLIDKDPEIYNAVGSDDRARGAEQKQRDAEKKQRDADDAETQEKRLVEDQGGAKPMKLAPVTIKAEDRMPGFIDEEWHARVLKSMAEDPKGLFPRIPPIHGESELAGAGKTEDRAGGSVVEEGSGESHPETEAEKKERERLANEEAQREKRQRAAEEQFLAHSDEQNAKNDDARTAEERNIQAPVGNTNRQGNPPPRDGDVGGEHSGDHNEHQQSDTGSQEDKKKGETGGDEEGPTPPGSPRGKEIDLDEQRYHEKVLEFLNSREKEPTRLRKIWNTVSDQMKITWNKVVNVLLRRKSSINLDGLADKLLFKSVLYNPDEPRFHTVAIMGERPGGLLPRPAGLYQKNPYYYIPDLSVAEKKDLPK</sequence>
<dbReference type="AlphaFoldDB" id="A0A2S4VS55"/>